<dbReference type="OrthoDB" id="5178799at2"/>
<dbReference type="InterPro" id="IPR006311">
    <property type="entry name" value="TAT_signal"/>
</dbReference>
<dbReference type="EMBL" id="CAJA01000277">
    <property type="protein sequence ID" value="CCH73897.1"/>
    <property type="molecule type" value="Genomic_DNA"/>
</dbReference>
<dbReference type="Proteomes" id="UP000035763">
    <property type="component" value="Unassembled WGS sequence"/>
</dbReference>
<keyword evidence="1" id="KW-0732">Signal</keyword>
<accession>W6JXQ9</accession>
<organism evidence="2 3">
    <name type="scientific">Nostocoides australiense Ben110</name>
    <dbReference type="NCBI Taxonomy" id="1193182"/>
    <lineage>
        <taxon>Bacteria</taxon>
        <taxon>Bacillati</taxon>
        <taxon>Actinomycetota</taxon>
        <taxon>Actinomycetes</taxon>
        <taxon>Micrococcales</taxon>
        <taxon>Intrasporangiaceae</taxon>
        <taxon>Nostocoides</taxon>
    </lineage>
</organism>
<protein>
    <recommendedName>
        <fullName evidence="4">Peptidoglycan-binding protein</fullName>
    </recommendedName>
</protein>
<dbReference type="AlphaFoldDB" id="W6JXQ9"/>
<evidence type="ECO:0000256" key="1">
    <source>
        <dbReference type="SAM" id="SignalP"/>
    </source>
</evidence>
<evidence type="ECO:0000313" key="2">
    <source>
        <dbReference type="EMBL" id="CCH73897.1"/>
    </source>
</evidence>
<keyword evidence="3" id="KW-1185">Reference proteome</keyword>
<evidence type="ECO:0008006" key="4">
    <source>
        <dbReference type="Google" id="ProtNLM"/>
    </source>
</evidence>
<dbReference type="STRING" id="1193182.BN11_3480002"/>
<dbReference type="PROSITE" id="PS51318">
    <property type="entry name" value="TAT"/>
    <property type="match status" value="1"/>
</dbReference>
<evidence type="ECO:0000313" key="3">
    <source>
        <dbReference type="Proteomes" id="UP000035763"/>
    </source>
</evidence>
<dbReference type="Gene3D" id="1.10.101.10">
    <property type="entry name" value="PGBD-like superfamily/PGBD"/>
    <property type="match status" value="1"/>
</dbReference>
<name>W6JXQ9_9MICO</name>
<dbReference type="InterPro" id="IPR036366">
    <property type="entry name" value="PGBDSf"/>
</dbReference>
<reference evidence="2 3" key="1">
    <citation type="journal article" date="2013" name="ISME J.">
        <title>A metabolic model for members of the genus Tetrasphaera involved in enhanced biological phosphorus removal.</title>
        <authorList>
            <person name="Kristiansen R."/>
            <person name="Nguyen H.T.T."/>
            <person name="Saunders A.M."/>
            <person name="Nielsen J.L."/>
            <person name="Wimmer R."/>
            <person name="Le V.Q."/>
            <person name="McIlroy S.J."/>
            <person name="Petrovski S."/>
            <person name="Seviour R.J."/>
            <person name="Calteau A."/>
            <person name="Nielsen K.L."/>
            <person name="Nielsen P.H."/>
        </authorList>
    </citation>
    <scope>NUCLEOTIDE SEQUENCE [LARGE SCALE GENOMIC DNA]</scope>
    <source>
        <strain evidence="2 3">Ben110</strain>
    </source>
</reference>
<gene>
    <name evidence="2" type="ORF">BN11_3480002</name>
</gene>
<dbReference type="SUPFAM" id="SSF47090">
    <property type="entry name" value="PGBD-like"/>
    <property type="match status" value="1"/>
</dbReference>
<feature type="signal peptide" evidence="1">
    <location>
        <begin position="1"/>
        <end position="27"/>
    </location>
</feature>
<sequence>MTTRRALLTATLFAAPTSLLLSEPARAALPTVDMEALLKAAQWDPVKLDTGITAGAGASVLQVEKALVAKGLLAASYADGHYGSRTVAAYKAWQESLGYSGIGANGIPGPASLAALATNRFTVVRPLAPGAKVAFRGVTINSRTRAMLLAAEGKLGFTFVMEQGSYNPGGDVTSAGTHDGGGVVDLDVVALTSSQRTAAATALRQAGFAAWVRSPAMGNWDWHIHAVAISDTDLAPQAQKQVGAYYEGRNGLASNAVDDGPKVTKVTWEEYQRSLA</sequence>
<dbReference type="RefSeq" id="WP_048699479.1">
    <property type="nucleotide sequence ID" value="NZ_HG764815.1"/>
</dbReference>
<feature type="chain" id="PRO_5004879009" description="Peptidoglycan-binding protein" evidence="1">
    <location>
        <begin position="28"/>
        <end position="276"/>
    </location>
</feature>
<dbReference type="InterPro" id="IPR036365">
    <property type="entry name" value="PGBD-like_sf"/>
</dbReference>
<proteinExistence type="predicted"/>
<comment type="caution">
    <text evidence="2">The sequence shown here is derived from an EMBL/GenBank/DDBJ whole genome shotgun (WGS) entry which is preliminary data.</text>
</comment>